<gene>
    <name evidence="2" type="ORF">DDE23_24450</name>
</gene>
<dbReference type="EMBL" id="QDDR01000023">
    <property type="protein sequence ID" value="PVE44825.1"/>
    <property type="molecule type" value="Genomic_DNA"/>
</dbReference>
<organism evidence="2 3">
    <name type="scientific">Pararhodobacter aggregans</name>
    <dbReference type="NCBI Taxonomy" id="404875"/>
    <lineage>
        <taxon>Bacteria</taxon>
        <taxon>Pseudomonadati</taxon>
        <taxon>Pseudomonadota</taxon>
        <taxon>Alphaproteobacteria</taxon>
        <taxon>Rhodobacterales</taxon>
        <taxon>Paracoccaceae</taxon>
        <taxon>Pararhodobacter</taxon>
    </lineage>
</organism>
<dbReference type="AlphaFoldDB" id="A0A2T7UJI5"/>
<keyword evidence="1" id="KW-0732">Signal</keyword>
<name>A0A2T7UJI5_9RHOB</name>
<keyword evidence="3" id="KW-1185">Reference proteome</keyword>
<evidence type="ECO:0000313" key="3">
    <source>
        <dbReference type="Proteomes" id="UP000244810"/>
    </source>
</evidence>
<feature type="chain" id="PRO_5015781324" evidence="1">
    <location>
        <begin position="22"/>
        <end position="63"/>
    </location>
</feature>
<proteinExistence type="predicted"/>
<evidence type="ECO:0000313" key="2">
    <source>
        <dbReference type="EMBL" id="PVE44825.1"/>
    </source>
</evidence>
<comment type="caution">
    <text evidence="2">The sequence shown here is derived from an EMBL/GenBank/DDBJ whole genome shotgun (WGS) entry which is preliminary data.</text>
</comment>
<sequence length="63" mass="6309">MTRAALALATLLTLSLNGSLAAASAPEACNAQGVCALSLRMLAPPPPRPADLASRVVAVAARR</sequence>
<dbReference type="RefSeq" id="WP_107755182.1">
    <property type="nucleotide sequence ID" value="NZ_QBKF01000023.1"/>
</dbReference>
<evidence type="ECO:0000256" key="1">
    <source>
        <dbReference type="SAM" id="SignalP"/>
    </source>
</evidence>
<feature type="signal peptide" evidence="1">
    <location>
        <begin position="1"/>
        <end position="21"/>
    </location>
</feature>
<dbReference type="Proteomes" id="UP000244810">
    <property type="component" value="Unassembled WGS sequence"/>
</dbReference>
<accession>A0A2T7UJI5</accession>
<protein>
    <submittedName>
        <fullName evidence="2">Uncharacterized protein</fullName>
    </submittedName>
</protein>
<reference evidence="2 3" key="1">
    <citation type="journal article" date="2011" name="Syst. Appl. Microbiol.">
        <title>Defluviimonas denitrificans gen. nov., sp. nov., and Pararhodobacter aggregans gen. nov., sp. nov., non-phototrophic Rhodobacteraceae from the biofilter of a marine aquaculture.</title>
        <authorList>
            <person name="Foesel B.U."/>
            <person name="Drake H.L."/>
            <person name="Schramm A."/>
        </authorList>
    </citation>
    <scope>NUCLEOTIDE SEQUENCE [LARGE SCALE GENOMIC DNA]</scope>
    <source>
        <strain evidence="2 3">D1-19</strain>
    </source>
</reference>